<keyword evidence="2" id="KW-1185">Reference proteome</keyword>
<dbReference type="RefSeq" id="WP_290237036.1">
    <property type="nucleotide sequence ID" value="NZ_JAUFPZ010000002.1"/>
</dbReference>
<organism evidence="1 2">
    <name type="scientific">Zunongwangia endophytica</name>
    <dbReference type="NCBI Taxonomy" id="1808945"/>
    <lineage>
        <taxon>Bacteria</taxon>
        <taxon>Pseudomonadati</taxon>
        <taxon>Bacteroidota</taxon>
        <taxon>Flavobacteriia</taxon>
        <taxon>Flavobacteriales</taxon>
        <taxon>Flavobacteriaceae</taxon>
        <taxon>Zunongwangia</taxon>
    </lineage>
</organism>
<sequence>MKKNKSYYLLFISILLLSCGDSINKTKPDQVVNVSAYKDTPYQQDYSIKYNSADDQKISEAYMDRNGVIQLLSSDGILRTHDGQFLYPGTLVKDKTYRPLTNKKISSFLVYKNQFVYLDDKSVFSNAWAGDLYITHDLTQAKLFAGSDNFEFLISDGKILQLLSKDGAGWKGDIGDEVLEILYDSSNKLFWILGTHSVSSFDPNKNILTTIEQEEELTSFTLFSGKLIVGTSHGYAEIDTTTSKIDGTIKNKLPVNDITCISTINESLWFGSSQGAFKLRNDGKFDYYYGKRWLPSNNVKHISQGKDESILIVTDAGLGQIEFKKMTLFDKAQYYEDQVRDRHIRLGLNATLVDMNNGNIDSGRLSDSDNDGLWTSMYLAAEAFRYSVTKSDEALQNCRESMESMERLFSINPVPGFPSRSFERSGYIEKLNNPDRWQHATDPEWDWKSTTSSDEVIGHIFAYSVIAELMDDDLKDRAIILIDTLMNHIVSNDLYMVDFDGKPTTWGKWNPKYINARPKMVGDRKINSSNIIGMLQTAYHFTGKEEYKEKALNLINKHGYLENLMRPMDQIASAPSDADDWSKMLSESWNHSDDEMYFLGYWGLYKYAFNDTLKTKYKKAILDHWEVERPEKDGAWNIITALTGTSKFDLDEAVWYLKEHPLDLISWDVKNSHREDIEFIAPNFRAQSIKEVLPPDERRVQRHNSNMFSLDKVGSDGNKEYSAGDIWLLPYWMGRYLGVISEPQQLN</sequence>
<comment type="caution">
    <text evidence="1">The sequence shown here is derived from an EMBL/GenBank/DDBJ whole genome shotgun (WGS) entry which is preliminary data.</text>
</comment>
<protein>
    <submittedName>
        <fullName evidence="1">Uncharacterized protein</fullName>
    </submittedName>
</protein>
<dbReference type="Gene3D" id="2.130.10.10">
    <property type="entry name" value="YVTN repeat-like/Quinoprotein amine dehydrogenase"/>
    <property type="match status" value="1"/>
</dbReference>
<evidence type="ECO:0000313" key="1">
    <source>
        <dbReference type="EMBL" id="MFC4029456.1"/>
    </source>
</evidence>
<evidence type="ECO:0000313" key="2">
    <source>
        <dbReference type="Proteomes" id="UP001595793"/>
    </source>
</evidence>
<dbReference type="InterPro" id="IPR015943">
    <property type="entry name" value="WD40/YVTN_repeat-like_dom_sf"/>
</dbReference>
<dbReference type="Proteomes" id="UP001595793">
    <property type="component" value="Unassembled WGS sequence"/>
</dbReference>
<reference evidence="2" key="1">
    <citation type="journal article" date="2019" name="Int. J. Syst. Evol. Microbiol.">
        <title>The Global Catalogue of Microorganisms (GCM) 10K type strain sequencing project: providing services to taxonomists for standard genome sequencing and annotation.</title>
        <authorList>
            <consortium name="The Broad Institute Genomics Platform"/>
            <consortium name="The Broad Institute Genome Sequencing Center for Infectious Disease"/>
            <person name="Wu L."/>
            <person name="Ma J."/>
        </authorList>
    </citation>
    <scope>NUCLEOTIDE SEQUENCE [LARGE SCALE GENOMIC DNA]</scope>
    <source>
        <strain evidence="2">CECT 9128</strain>
    </source>
</reference>
<accession>A0ABV8HDR0</accession>
<dbReference type="EMBL" id="JBHSAS010000033">
    <property type="protein sequence ID" value="MFC4029456.1"/>
    <property type="molecule type" value="Genomic_DNA"/>
</dbReference>
<proteinExistence type="predicted"/>
<dbReference type="SUPFAM" id="SSF63829">
    <property type="entry name" value="Calcium-dependent phosphotriesterase"/>
    <property type="match status" value="1"/>
</dbReference>
<gene>
    <name evidence="1" type="ORF">ACFOS1_18710</name>
</gene>
<dbReference type="PROSITE" id="PS51257">
    <property type="entry name" value="PROKAR_LIPOPROTEIN"/>
    <property type="match status" value="1"/>
</dbReference>
<name>A0ABV8HDR0_9FLAO</name>